<dbReference type="RefSeq" id="WP_120773341.1">
    <property type="nucleotide sequence ID" value="NZ_CP032627.1"/>
</dbReference>
<dbReference type="InterPro" id="IPR053163">
    <property type="entry name" value="HTH-type_regulator_Rgg"/>
</dbReference>
<protein>
    <submittedName>
        <fullName evidence="2">Rgg/GadR/MutR family transcriptional regulator</fullName>
    </submittedName>
</protein>
<dbReference type="InterPro" id="IPR010982">
    <property type="entry name" value="Lambda_DNA-bd_dom_sf"/>
</dbReference>
<dbReference type="SMART" id="SM00530">
    <property type="entry name" value="HTH_XRE"/>
    <property type="match status" value="1"/>
</dbReference>
<dbReference type="InterPro" id="IPR011990">
    <property type="entry name" value="TPR-like_helical_dom_sf"/>
</dbReference>
<evidence type="ECO:0000313" key="3">
    <source>
        <dbReference type="Proteomes" id="UP000269374"/>
    </source>
</evidence>
<evidence type="ECO:0000313" key="2">
    <source>
        <dbReference type="EMBL" id="AYG01972.1"/>
    </source>
</evidence>
<evidence type="ECO:0000259" key="1">
    <source>
        <dbReference type="PROSITE" id="PS50943"/>
    </source>
</evidence>
<gene>
    <name evidence="2" type="ORF">D7I46_09870</name>
</gene>
<dbReference type="EMBL" id="CP032627">
    <property type="protein sequence ID" value="AYG01972.1"/>
    <property type="molecule type" value="Genomic_DNA"/>
</dbReference>
<dbReference type="CDD" id="cd00093">
    <property type="entry name" value="HTH_XRE"/>
    <property type="match status" value="1"/>
</dbReference>
<feature type="domain" description="HTH cro/C1-type" evidence="1">
    <location>
        <begin position="9"/>
        <end position="62"/>
    </location>
</feature>
<reference evidence="2 3" key="1">
    <citation type="submission" date="2018-09" db="EMBL/GenBank/DDBJ databases">
        <title>Genome sequencing of strain 1JSPR-7.</title>
        <authorList>
            <person name="Heo J."/>
            <person name="Kim S.-J."/>
            <person name="Kwon S.-W."/>
        </authorList>
    </citation>
    <scope>NUCLEOTIDE SEQUENCE [LARGE SCALE GENOMIC DNA]</scope>
    <source>
        <strain evidence="2 3">1JSPR-7</strain>
    </source>
</reference>
<dbReference type="KEGG" id="lact:D7I46_09870"/>
<dbReference type="OrthoDB" id="5769614at2"/>
<dbReference type="PROSITE" id="PS50943">
    <property type="entry name" value="HTH_CROC1"/>
    <property type="match status" value="1"/>
</dbReference>
<dbReference type="Gene3D" id="1.25.40.10">
    <property type="entry name" value="Tetratricopeptide repeat domain"/>
    <property type="match status" value="1"/>
</dbReference>
<name>A0A387BIC7_9LACT</name>
<dbReference type="Proteomes" id="UP000269374">
    <property type="component" value="Chromosome"/>
</dbReference>
<dbReference type="PANTHER" id="PTHR37038:SF12">
    <property type="entry name" value="TRANSCRIPTIONAL REGULATOR"/>
    <property type="match status" value="1"/>
</dbReference>
<dbReference type="AlphaFoldDB" id="A0A387BIC7"/>
<dbReference type="InterPro" id="IPR001387">
    <property type="entry name" value="Cro/C1-type_HTH"/>
</dbReference>
<dbReference type="SUPFAM" id="SSF47413">
    <property type="entry name" value="lambda repressor-like DNA-binding domains"/>
    <property type="match status" value="1"/>
</dbReference>
<organism evidence="2 3">
    <name type="scientific">Lactococcus allomyrinae</name>
    <dbReference type="NCBI Taxonomy" id="2419773"/>
    <lineage>
        <taxon>Bacteria</taxon>
        <taxon>Bacillati</taxon>
        <taxon>Bacillota</taxon>
        <taxon>Bacilli</taxon>
        <taxon>Lactobacillales</taxon>
        <taxon>Streptococcaceae</taxon>
        <taxon>Lactococcus</taxon>
    </lineage>
</organism>
<sequence length="280" mass="32834">MDIETGRIFRELRREKGISLAEASNGVLSVSQLSHFERGEGDLTIEKFFALLQNMDISINEFSMFSKKDSSSALFEQAGKLEQEGNIDDLFKLYENERIIYRKTKEKQAQLNEIALKSILINYGKFERLTVIEQEVLESYFYEIKEWKFSNLRFFAFTLSQMDIESILFYLDDILEQDRLNDNDLVLMILRNTIYVLEQNNQKEKAKIYMNKFKSLIPEVGTVEIGISYATQEANLYEISGNFGAAIKILEKIAETYENFFMPKKSKIYREEIKKLQQKL</sequence>
<proteinExistence type="predicted"/>
<dbReference type="GO" id="GO:0003677">
    <property type="term" value="F:DNA binding"/>
    <property type="evidence" value="ECO:0007669"/>
    <property type="project" value="InterPro"/>
</dbReference>
<accession>A0A387BIC7</accession>
<dbReference type="PANTHER" id="PTHR37038">
    <property type="entry name" value="TRANSCRIPTIONAL REGULATOR-RELATED"/>
    <property type="match status" value="1"/>
</dbReference>
<keyword evidence="3" id="KW-1185">Reference proteome</keyword>
<dbReference type="Pfam" id="PF01381">
    <property type="entry name" value="HTH_3"/>
    <property type="match status" value="1"/>
</dbReference>